<proteinExistence type="predicted"/>
<dbReference type="Proteomes" id="UP000799324">
    <property type="component" value="Unassembled WGS sequence"/>
</dbReference>
<accession>A0A6A6T9Q5</accession>
<evidence type="ECO:0000256" key="1">
    <source>
        <dbReference type="SAM" id="MobiDB-lite"/>
    </source>
</evidence>
<keyword evidence="3" id="KW-1185">Reference proteome</keyword>
<dbReference type="EMBL" id="MU004347">
    <property type="protein sequence ID" value="KAF2655608.1"/>
    <property type="molecule type" value="Genomic_DNA"/>
</dbReference>
<name>A0A6A6T9Q5_9PLEO</name>
<feature type="region of interest" description="Disordered" evidence="1">
    <location>
        <begin position="182"/>
        <end position="206"/>
    </location>
</feature>
<reference evidence="2" key="1">
    <citation type="journal article" date="2020" name="Stud. Mycol.">
        <title>101 Dothideomycetes genomes: a test case for predicting lifestyles and emergence of pathogens.</title>
        <authorList>
            <person name="Haridas S."/>
            <person name="Albert R."/>
            <person name="Binder M."/>
            <person name="Bloem J."/>
            <person name="Labutti K."/>
            <person name="Salamov A."/>
            <person name="Andreopoulos B."/>
            <person name="Baker S."/>
            <person name="Barry K."/>
            <person name="Bills G."/>
            <person name="Bluhm B."/>
            <person name="Cannon C."/>
            <person name="Castanera R."/>
            <person name="Culley D."/>
            <person name="Daum C."/>
            <person name="Ezra D."/>
            <person name="Gonzalez J."/>
            <person name="Henrissat B."/>
            <person name="Kuo A."/>
            <person name="Liang C."/>
            <person name="Lipzen A."/>
            <person name="Lutzoni F."/>
            <person name="Magnuson J."/>
            <person name="Mondo S."/>
            <person name="Nolan M."/>
            <person name="Ohm R."/>
            <person name="Pangilinan J."/>
            <person name="Park H.-J."/>
            <person name="Ramirez L."/>
            <person name="Alfaro M."/>
            <person name="Sun H."/>
            <person name="Tritt A."/>
            <person name="Yoshinaga Y."/>
            <person name="Zwiers L.-H."/>
            <person name="Turgeon B."/>
            <person name="Goodwin S."/>
            <person name="Spatafora J."/>
            <person name="Crous P."/>
            <person name="Grigoriev I."/>
        </authorList>
    </citation>
    <scope>NUCLEOTIDE SEQUENCE</scope>
    <source>
        <strain evidence="2">CBS 122681</strain>
    </source>
</reference>
<protein>
    <submittedName>
        <fullName evidence="2">Uncharacterized protein</fullName>
    </submittedName>
</protein>
<gene>
    <name evidence="2" type="ORF">K491DRAFT_758176</name>
</gene>
<feature type="region of interest" description="Disordered" evidence="1">
    <location>
        <begin position="61"/>
        <end position="156"/>
    </location>
</feature>
<dbReference type="AlphaFoldDB" id="A0A6A6T9Q5"/>
<sequence length="206" mass="21818">MGPSTLEGVHALLSASSPLSTFTIPNTSSSHNPPHSQGCLGTVMVSVTRGLSAIAAMVPGRNISPSSMGGSHSRSGSQASRPRSERRGRGLLRGRGLDINGLHDIEDGRDESPLPPPRPRYGVMAPGPRVAAMSRTAGRRRLPPQSPERWEADVQEPFSEECVEVIVRDMGAMLAVNLDSLSTRSSVSGEGEGMKRERGGERSTGQ</sequence>
<feature type="compositionally biased region" description="Low complexity" evidence="1">
    <location>
        <begin position="64"/>
        <end position="77"/>
    </location>
</feature>
<organism evidence="2 3">
    <name type="scientific">Lophiostoma macrostomum CBS 122681</name>
    <dbReference type="NCBI Taxonomy" id="1314788"/>
    <lineage>
        <taxon>Eukaryota</taxon>
        <taxon>Fungi</taxon>
        <taxon>Dikarya</taxon>
        <taxon>Ascomycota</taxon>
        <taxon>Pezizomycotina</taxon>
        <taxon>Dothideomycetes</taxon>
        <taxon>Pleosporomycetidae</taxon>
        <taxon>Pleosporales</taxon>
        <taxon>Lophiostomataceae</taxon>
        <taxon>Lophiostoma</taxon>
    </lineage>
</organism>
<feature type="compositionally biased region" description="Basic and acidic residues" evidence="1">
    <location>
        <begin position="101"/>
        <end position="112"/>
    </location>
</feature>
<feature type="compositionally biased region" description="Basic and acidic residues" evidence="1">
    <location>
        <begin position="192"/>
        <end position="206"/>
    </location>
</feature>
<evidence type="ECO:0000313" key="2">
    <source>
        <dbReference type="EMBL" id="KAF2655608.1"/>
    </source>
</evidence>
<evidence type="ECO:0000313" key="3">
    <source>
        <dbReference type="Proteomes" id="UP000799324"/>
    </source>
</evidence>